<keyword evidence="2" id="KW-1185">Reference proteome</keyword>
<accession>A0AA38LBJ1</accession>
<sequence length="53" mass="6003">MAKIVNDNYIYAKVEKFVKDKYTLSNDVLTYLTDITGDEDKPKDIVEAGKASM</sequence>
<gene>
    <name evidence="1" type="ORF">KI387_020853</name>
</gene>
<evidence type="ECO:0000313" key="2">
    <source>
        <dbReference type="Proteomes" id="UP000824469"/>
    </source>
</evidence>
<feature type="non-terminal residue" evidence="1">
    <location>
        <position position="53"/>
    </location>
</feature>
<organism evidence="1 2">
    <name type="scientific">Taxus chinensis</name>
    <name type="common">Chinese yew</name>
    <name type="synonym">Taxus wallichiana var. chinensis</name>
    <dbReference type="NCBI Taxonomy" id="29808"/>
    <lineage>
        <taxon>Eukaryota</taxon>
        <taxon>Viridiplantae</taxon>
        <taxon>Streptophyta</taxon>
        <taxon>Embryophyta</taxon>
        <taxon>Tracheophyta</taxon>
        <taxon>Spermatophyta</taxon>
        <taxon>Pinopsida</taxon>
        <taxon>Pinidae</taxon>
        <taxon>Conifers II</taxon>
        <taxon>Cupressales</taxon>
        <taxon>Taxaceae</taxon>
        <taxon>Taxus</taxon>
    </lineage>
</organism>
<evidence type="ECO:0000313" key="1">
    <source>
        <dbReference type="EMBL" id="KAH9319084.1"/>
    </source>
</evidence>
<reference evidence="1 2" key="1">
    <citation type="journal article" date="2021" name="Nat. Plants">
        <title>The Taxus genome provides insights into paclitaxel biosynthesis.</title>
        <authorList>
            <person name="Xiong X."/>
            <person name="Gou J."/>
            <person name="Liao Q."/>
            <person name="Li Y."/>
            <person name="Zhou Q."/>
            <person name="Bi G."/>
            <person name="Li C."/>
            <person name="Du R."/>
            <person name="Wang X."/>
            <person name="Sun T."/>
            <person name="Guo L."/>
            <person name="Liang H."/>
            <person name="Lu P."/>
            <person name="Wu Y."/>
            <person name="Zhang Z."/>
            <person name="Ro D.K."/>
            <person name="Shang Y."/>
            <person name="Huang S."/>
            <person name="Yan J."/>
        </authorList>
    </citation>
    <scope>NUCLEOTIDE SEQUENCE [LARGE SCALE GENOMIC DNA]</scope>
    <source>
        <strain evidence="1">Ta-2019</strain>
    </source>
</reference>
<dbReference type="EMBL" id="JAHRHJ020000004">
    <property type="protein sequence ID" value="KAH9319084.1"/>
    <property type="molecule type" value="Genomic_DNA"/>
</dbReference>
<dbReference type="Proteomes" id="UP000824469">
    <property type="component" value="Unassembled WGS sequence"/>
</dbReference>
<protein>
    <submittedName>
        <fullName evidence="1">Uncharacterized protein</fullName>
    </submittedName>
</protein>
<name>A0AA38LBJ1_TAXCH</name>
<dbReference type="Gene3D" id="1.10.287.4070">
    <property type="match status" value="1"/>
</dbReference>
<dbReference type="AlphaFoldDB" id="A0AA38LBJ1"/>
<comment type="caution">
    <text evidence="1">The sequence shown here is derived from an EMBL/GenBank/DDBJ whole genome shotgun (WGS) entry which is preliminary data.</text>
</comment>
<proteinExistence type="predicted"/>